<keyword evidence="2" id="KW-0456">Lyase</keyword>
<dbReference type="RefSeq" id="WP_130879019.1">
    <property type="nucleotide sequence ID" value="NZ_JAGIOH010000001.1"/>
</dbReference>
<reference evidence="2 3" key="1">
    <citation type="submission" date="2021-03" db="EMBL/GenBank/DDBJ databases">
        <title>Sequencing the genomes of 1000 actinobacteria strains.</title>
        <authorList>
            <person name="Klenk H.-P."/>
        </authorList>
    </citation>
    <scope>NUCLEOTIDE SEQUENCE [LARGE SCALE GENOMIC DNA]</scope>
    <source>
        <strain evidence="2 3">DSM 41480</strain>
    </source>
</reference>
<sequence length="134" mass="14970">MLRGLTTLNFWADDLEAAKRWYAELLGIEPYFERPGYAEFRIGDYQHELGLIDSRFAPEGATARPAGALMYWHVDDLEATVEKLLSMGAKEYQPPIERGEGFVTASVVDPFGNILGVMYNRHYLEVLAGPAATA</sequence>
<dbReference type="InterPro" id="IPR052164">
    <property type="entry name" value="Anthracycline_SecMetBiosynth"/>
</dbReference>
<evidence type="ECO:0000313" key="2">
    <source>
        <dbReference type="EMBL" id="MBP2403489.1"/>
    </source>
</evidence>
<dbReference type="SUPFAM" id="SSF54593">
    <property type="entry name" value="Glyoxalase/Bleomycin resistance protein/Dihydroxybiphenyl dioxygenase"/>
    <property type="match status" value="1"/>
</dbReference>
<dbReference type="Proteomes" id="UP001519291">
    <property type="component" value="Unassembled WGS sequence"/>
</dbReference>
<dbReference type="PANTHER" id="PTHR33993">
    <property type="entry name" value="GLYOXALASE-RELATED"/>
    <property type="match status" value="1"/>
</dbReference>
<organism evidence="2 3">
    <name type="scientific">Streptomyces syringium</name>
    <dbReference type="NCBI Taxonomy" id="76729"/>
    <lineage>
        <taxon>Bacteria</taxon>
        <taxon>Bacillati</taxon>
        <taxon>Actinomycetota</taxon>
        <taxon>Actinomycetes</taxon>
        <taxon>Kitasatosporales</taxon>
        <taxon>Streptomycetaceae</taxon>
        <taxon>Streptomyces</taxon>
    </lineage>
</organism>
<dbReference type="EMBL" id="JAGIOH010000001">
    <property type="protein sequence ID" value="MBP2403489.1"/>
    <property type="molecule type" value="Genomic_DNA"/>
</dbReference>
<dbReference type="GeneID" id="91569824"/>
<dbReference type="GO" id="GO:0016829">
    <property type="term" value="F:lyase activity"/>
    <property type="evidence" value="ECO:0007669"/>
    <property type="project" value="UniProtKB-KW"/>
</dbReference>
<accession>A0ABS4Y418</accession>
<evidence type="ECO:0000259" key="1">
    <source>
        <dbReference type="PROSITE" id="PS51819"/>
    </source>
</evidence>
<gene>
    <name evidence="2" type="ORF">JO379_002958</name>
</gene>
<evidence type="ECO:0000313" key="3">
    <source>
        <dbReference type="Proteomes" id="UP001519291"/>
    </source>
</evidence>
<dbReference type="Pfam" id="PF00903">
    <property type="entry name" value="Glyoxalase"/>
    <property type="match status" value="1"/>
</dbReference>
<dbReference type="InterPro" id="IPR037523">
    <property type="entry name" value="VOC_core"/>
</dbReference>
<name>A0ABS4Y418_9ACTN</name>
<dbReference type="InterPro" id="IPR029068">
    <property type="entry name" value="Glyas_Bleomycin-R_OHBP_Dase"/>
</dbReference>
<comment type="caution">
    <text evidence="2">The sequence shown here is derived from an EMBL/GenBank/DDBJ whole genome shotgun (WGS) entry which is preliminary data.</text>
</comment>
<keyword evidence="3" id="KW-1185">Reference proteome</keyword>
<proteinExistence type="predicted"/>
<protein>
    <submittedName>
        <fullName evidence="2">Enzyme related to lactoylglutathione lyase</fullName>
    </submittedName>
</protein>
<dbReference type="Gene3D" id="3.10.180.10">
    <property type="entry name" value="2,3-Dihydroxybiphenyl 1,2-Dioxygenase, domain 1"/>
    <property type="match status" value="1"/>
</dbReference>
<dbReference type="InterPro" id="IPR004360">
    <property type="entry name" value="Glyas_Fos-R_dOase_dom"/>
</dbReference>
<feature type="domain" description="VOC" evidence="1">
    <location>
        <begin position="4"/>
        <end position="120"/>
    </location>
</feature>
<dbReference type="PROSITE" id="PS51819">
    <property type="entry name" value="VOC"/>
    <property type="match status" value="1"/>
</dbReference>